<protein>
    <submittedName>
        <fullName evidence="1">Uncharacterized protein</fullName>
    </submittedName>
</protein>
<gene>
    <name evidence="1" type="ORF">LECACI_7A003655</name>
</gene>
<name>A0AAI8YX84_9PEZI</name>
<dbReference type="AlphaFoldDB" id="A0AAI8YX84"/>
<evidence type="ECO:0000313" key="1">
    <source>
        <dbReference type="EMBL" id="CAK3974603.1"/>
    </source>
</evidence>
<evidence type="ECO:0000313" key="2">
    <source>
        <dbReference type="Proteomes" id="UP001296104"/>
    </source>
</evidence>
<comment type="caution">
    <text evidence="1">The sequence shown here is derived from an EMBL/GenBank/DDBJ whole genome shotgun (WGS) entry which is preliminary data.</text>
</comment>
<dbReference type="EMBL" id="CAVMBE010000018">
    <property type="protein sequence ID" value="CAK3974603.1"/>
    <property type="molecule type" value="Genomic_DNA"/>
</dbReference>
<accession>A0AAI8YX84</accession>
<organism evidence="1 2">
    <name type="scientific">Lecanosticta acicola</name>
    <dbReference type="NCBI Taxonomy" id="111012"/>
    <lineage>
        <taxon>Eukaryota</taxon>
        <taxon>Fungi</taxon>
        <taxon>Dikarya</taxon>
        <taxon>Ascomycota</taxon>
        <taxon>Pezizomycotina</taxon>
        <taxon>Dothideomycetes</taxon>
        <taxon>Dothideomycetidae</taxon>
        <taxon>Mycosphaerellales</taxon>
        <taxon>Mycosphaerellaceae</taxon>
        <taxon>Lecanosticta</taxon>
    </lineage>
</organism>
<reference evidence="1" key="1">
    <citation type="submission" date="2023-11" db="EMBL/GenBank/DDBJ databases">
        <authorList>
            <person name="Alioto T."/>
            <person name="Alioto T."/>
            <person name="Gomez Garrido J."/>
        </authorList>
    </citation>
    <scope>NUCLEOTIDE SEQUENCE</scope>
</reference>
<keyword evidence="2" id="KW-1185">Reference proteome</keyword>
<proteinExistence type="predicted"/>
<dbReference type="Proteomes" id="UP001296104">
    <property type="component" value="Unassembled WGS sequence"/>
</dbReference>
<sequence length="77" mass="8770">MGTKLDTLPVEIIREIYRHLLCPGIITVHQLPRDEPENDNGQVPSEGREMRIEASQNCNALGYNRILDQAFITHEQA</sequence>